<dbReference type="AlphaFoldDB" id="A0A9J5ZU65"/>
<organism evidence="1 2">
    <name type="scientific">Solanum commersonii</name>
    <name type="common">Commerson's wild potato</name>
    <name type="synonym">Commerson's nightshade</name>
    <dbReference type="NCBI Taxonomy" id="4109"/>
    <lineage>
        <taxon>Eukaryota</taxon>
        <taxon>Viridiplantae</taxon>
        <taxon>Streptophyta</taxon>
        <taxon>Embryophyta</taxon>
        <taxon>Tracheophyta</taxon>
        <taxon>Spermatophyta</taxon>
        <taxon>Magnoliopsida</taxon>
        <taxon>eudicotyledons</taxon>
        <taxon>Gunneridae</taxon>
        <taxon>Pentapetalae</taxon>
        <taxon>asterids</taxon>
        <taxon>lamiids</taxon>
        <taxon>Solanales</taxon>
        <taxon>Solanaceae</taxon>
        <taxon>Solanoideae</taxon>
        <taxon>Solaneae</taxon>
        <taxon>Solanum</taxon>
    </lineage>
</organism>
<proteinExistence type="predicted"/>
<reference evidence="1 2" key="1">
    <citation type="submission" date="2020-09" db="EMBL/GenBank/DDBJ databases">
        <title>De no assembly of potato wild relative species, Solanum commersonii.</title>
        <authorList>
            <person name="Cho K."/>
        </authorList>
    </citation>
    <scope>NUCLEOTIDE SEQUENCE [LARGE SCALE GENOMIC DNA]</scope>
    <source>
        <strain evidence="1">LZ3.2</strain>
        <tissue evidence="1">Leaf</tissue>
    </source>
</reference>
<dbReference type="EMBL" id="JACXVP010000003">
    <property type="protein sequence ID" value="KAG5615790.1"/>
    <property type="molecule type" value="Genomic_DNA"/>
</dbReference>
<keyword evidence="2" id="KW-1185">Reference proteome</keyword>
<dbReference type="Proteomes" id="UP000824120">
    <property type="component" value="Chromosome 3"/>
</dbReference>
<accession>A0A9J5ZU65</accession>
<dbReference type="OrthoDB" id="1326282at2759"/>
<gene>
    <name evidence="1" type="ORF">H5410_015614</name>
</gene>
<evidence type="ECO:0000313" key="1">
    <source>
        <dbReference type="EMBL" id="KAG5615790.1"/>
    </source>
</evidence>
<evidence type="ECO:0000313" key="2">
    <source>
        <dbReference type="Proteomes" id="UP000824120"/>
    </source>
</evidence>
<sequence>MGHERPPRPSSSGKRLYKMNQAIKNDNTLLFQMRDNARQMTSYSRDAMNTTHLNTRLNF</sequence>
<name>A0A9J5ZU65_SOLCO</name>
<comment type="caution">
    <text evidence="1">The sequence shown here is derived from an EMBL/GenBank/DDBJ whole genome shotgun (WGS) entry which is preliminary data.</text>
</comment>
<protein>
    <submittedName>
        <fullName evidence="1">Uncharacterized protein</fullName>
    </submittedName>
</protein>